<evidence type="ECO:0000313" key="3">
    <source>
        <dbReference type="EMBL" id="AOO74298.1"/>
    </source>
</evidence>
<dbReference type="AlphaFoldDB" id="A0A1D7TTN1"/>
<accession>A0A1D7TTN1</accession>
<organism evidence="3 4">
    <name type="scientific">Ligilactobacillus salivarius</name>
    <dbReference type="NCBI Taxonomy" id="1624"/>
    <lineage>
        <taxon>Bacteria</taxon>
        <taxon>Bacillati</taxon>
        <taxon>Bacillota</taxon>
        <taxon>Bacilli</taxon>
        <taxon>Lactobacillales</taxon>
        <taxon>Lactobacillaceae</taxon>
        <taxon>Ligilactobacillus</taxon>
    </lineage>
</organism>
<dbReference type="EMBL" id="CP017107">
    <property type="protein sequence ID" value="AOO74298.1"/>
    <property type="molecule type" value="Genomic_DNA"/>
</dbReference>
<name>A0A1D7TTN1_9LACO</name>
<dbReference type="InterPro" id="IPR005021">
    <property type="entry name" value="Terminase_largesu-like"/>
</dbReference>
<feature type="domain" description="Terminase large subunit-like ATPase" evidence="1">
    <location>
        <begin position="116"/>
        <end position="282"/>
    </location>
</feature>
<evidence type="ECO:0000259" key="2">
    <source>
        <dbReference type="Pfam" id="PF20441"/>
    </source>
</evidence>
<reference evidence="3 4" key="1">
    <citation type="submission" date="2016-09" db="EMBL/GenBank/DDBJ databases">
        <title>Complete Genome Sequence of Lactobacillus salivarius Jin.</title>
        <authorList>
            <person name="Jin N."/>
            <person name="Li C."/>
            <person name="Wang M."/>
            <person name="Ren D."/>
            <person name="Di Y."/>
            <person name="Pan R."/>
            <person name="Du S."/>
            <person name="Lu H."/>
            <person name="Li X."/>
            <person name="Tian M."/>
        </authorList>
    </citation>
    <scope>NUCLEOTIDE SEQUENCE [LARGE SCALE GENOMIC DNA]</scope>
    <source>
        <strain evidence="3 4">CICC 23174</strain>
    </source>
</reference>
<dbReference type="GO" id="GO:0004519">
    <property type="term" value="F:endonuclease activity"/>
    <property type="evidence" value="ECO:0007669"/>
    <property type="project" value="InterPro"/>
</dbReference>
<proteinExistence type="predicted"/>
<dbReference type="InterPro" id="IPR046461">
    <property type="entry name" value="TerL_ATPase"/>
</dbReference>
<gene>
    <name evidence="3" type="ORF">BHF65_07065</name>
</gene>
<dbReference type="Gene3D" id="3.40.50.300">
    <property type="entry name" value="P-loop containing nucleotide triphosphate hydrolases"/>
    <property type="match status" value="1"/>
</dbReference>
<evidence type="ECO:0000259" key="1">
    <source>
        <dbReference type="Pfam" id="PF03354"/>
    </source>
</evidence>
<sequence length="594" mass="68954">MKAMMTMTSKILQYNQTQLEKWWNDYRKSMLGWAYLDKPSPVVLTTYYAKMVVEGDIPASKNVILACKRHLKDLERQGDEDFPWIFDEEKAHRPIRFIEKKCKPSKSVNAQLICQPWQHFVVGSMFGWVHRDTGLRRFREGVVFVGRKNGKTTLESGLADYMAGFDGERGANIYFLANAQSQARKLYDESKAMIEASPYLNKRFVTTRSEIRFPKTNSTIVPMSAEKNNKDGENVHFAVFDEIHEYKDYFLISAMKQARGARLQPLIVYISTAGYVLDGPLMDFIDNGKEALSDYDAHVDERTFYYLASLDKVEESDDPELWIKANPNLCLMDTVNLISDYIKDKRTPAEYATWLTKQFNIFSSTDELSFVTIETINKNKRVINEDTLLGRSCIGGYDLSETQDFTATGLEFKLDDGSIFWKMQSFVPEERVRIDKNPERLKEWEKAGYLTIVPGEYVNYEYVYNWFVEQAKKYKIQQINYDPNKALFLNQALQQHGFNTKVVKQGFITLGGPMQNIKELLLDGKVVTNNNLMFRWYLNNVKLVTDRNNNWMPTKQSRNRKIDGFAALLNAHESLWENLNVEEKPGRIKFVSLR</sequence>
<dbReference type="PANTHER" id="PTHR41287">
    <property type="match status" value="1"/>
</dbReference>
<dbReference type="Proteomes" id="UP000094723">
    <property type="component" value="Chromosome"/>
</dbReference>
<protein>
    <submittedName>
        <fullName evidence="3">Terminase</fullName>
    </submittedName>
</protein>
<dbReference type="InterPro" id="IPR027417">
    <property type="entry name" value="P-loop_NTPase"/>
</dbReference>
<dbReference type="PANTHER" id="PTHR41287:SF1">
    <property type="entry name" value="PROTEIN YMFN"/>
    <property type="match status" value="1"/>
</dbReference>
<evidence type="ECO:0000313" key="4">
    <source>
        <dbReference type="Proteomes" id="UP000094723"/>
    </source>
</evidence>
<dbReference type="Pfam" id="PF20441">
    <property type="entry name" value="TerL_nuclease"/>
    <property type="match status" value="1"/>
</dbReference>
<feature type="domain" description="Terminase large subunit-like endonuclease" evidence="2">
    <location>
        <begin position="300"/>
        <end position="572"/>
    </location>
</feature>
<dbReference type="InterPro" id="IPR046462">
    <property type="entry name" value="TerL_nuclease"/>
</dbReference>
<dbReference type="Pfam" id="PF03354">
    <property type="entry name" value="TerL_ATPase"/>
    <property type="match status" value="1"/>
</dbReference>